<gene>
    <name evidence="1" type="ORF">MNBD_BACTEROID04-1015</name>
</gene>
<feature type="non-terminal residue" evidence="1">
    <location>
        <position position="265"/>
    </location>
</feature>
<keyword evidence="1" id="KW-0808">Transferase</keyword>
<proteinExistence type="predicted"/>
<dbReference type="EMBL" id="UOER01000243">
    <property type="protein sequence ID" value="VAW24213.1"/>
    <property type="molecule type" value="Genomic_DNA"/>
</dbReference>
<keyword evidence="1" id="KW-0489">Methyltransferase</keyword>
<organism evidence="1">
    <name type="scientific">hydrothermal vent metagenome</name>
    <dbReference type="NCBI Taxonomy" id="652676"/>
    <lineage>
        <taxon>unclassified sequences</taxon>
        <taxon>metagenomes</taxon>
        <taxon>ecological metagenomes</taxon>
    </lineage>
</organism>
<dbReference type="InterPro" id="IPR029063">
    <property type="entry name" value="SAM-dependent_MTases_sf"/>
</dbReference>
<dbReference type="PANTHER" id="PTHR43861">
    <property type="entry name" value="TRANS-ACONITATE 2-METHYLTRANSFERASE-RELATED"/>
    <property type="match status" value="1"/>
</dbReference>
<evidence type="ECO:0000313" key="1">
    <source>
        <dbReference type="EMBL" id="VAW24213.1"/>
    </source>
</evidence>
<name>A0A3B0U732_9ZZZZ</name>
<dbReference type="GO" id="GO:0032259">
    <property type="term" value="P:methylation"/>
    <property type="evidence" value="ECO:0007669"/>
    <property type="project" value="UniProtKB-KW"/>
</dbReference>
<dbReference type="SUPFAM" id="SSF53335">
    <property type="entry name" value="S-adenosyl-L-methionine-dependent methyltransferases"/>
    <property type="match status" value="1"/>
</dbReference>
<dbReference type="GO" id="GO:0008168">
    <property type="term" value="F:methyltransferase activity"/>
    <property type="evidence" value="ECO:0007669"/>
    <property type="project" value="UniProtKB-KW"/>
</dbReference>
<dbReference type="Gene3D" id="3.40.50.150">
    <property type="entry name" value="Vaccinia Virus protein VP39"/>
    <property type="match status" value="1"/>
</dbReference>
<dbReference type="Pfam" id="PF13489">
    <property type="entry name" value="Methyltransf_23"/>
    <property type="match status" value="1"/>
</dbReference>
<sequence length="265" mass="30611">MNAKKESYLTCKDYTVSNKNFDLLYNSAYEMLETFPKPVGKELASYYESENYISHTDSKKSFTDKLYQIVKKIALQNKLKLINSFKTTQKTILDIGCGTGDFLLMCKKNGWSVTGVEPNIKAKKIANKKLSLTNSPALYSELEEINSQKFDVITLWHVLEHVPDLEAYLLKIKAMLKPNGILIVAVPNYKSYDAFYYKQFWAAFDVPRHLWHFSKTAIQKLFSKQQMKVVNILPMKFDSFYVSLLSEKYKTGKSNFIKAFYVGLL</sequence>
<reference evidence="1" key="1">
    <citation type="submission" date="2018-06" db="EMBL/GenBank/DDBJ databases">
        <authorList>
            <person name="Zhirakovskaya E."/>
        </authorList>
    </citation>
    <scope>NUCLEOTIDE SEQUENCE</scope>
</reference>
<accession>A0A3B0U732</accession>
<dbReference type="AlphaFoldDB" id="A0A3B0U732"/>
<dbReference type="CDD" id="cd02440">
    <property type="entry name" value="AdoMet_MTases"/>
    <property type="match status" value="1"/>
</dbReference>
<dbReference type="PANTHER" id="PTHR43861:SF6">
    <property type="entry name" value="METHYLTRANSFERASE TYPE 11"/>
    <property type="match status" value="1"/>
</dbReference>
<protein>
    <submittedName>
        <fullName evidence="1">SAM-dependent methyltransferase</fullName>
    </submittedName>
</protein>